<reference evidence="1" key="2">
    <citation type="submission" date="2020-09" db="EMBL/GenBank/DDBJ databases">
        <authorList>
            <person name="Sun Q."/>
            <person name="Kim S."/>
        </authorList>
    </citation>
    <scope>NUCLEOTIDE SEQUENCE</scope>
    <source>
        <strain evidence="1">KCTC 32437</strain>
    </source>
</reference>
<evidence type="ECO:0008006" key="3">
    <source>
        <dbReference type="Google" id="ProtNLM"/>
    </source>
</evidence>
<dbReference type="AlphaFoldDB" id="A0A918RXH2"/>
<sequence length="156" mass="16723">MSPAQQRLMALDALSGTELCSRAIASLEALADTMNRETMLLRAGSFRDAAPLAAEKGQLAQDYVGLARAVQRQAERLKAEVPADFERLKASSDRLATQMSENLRVLATARKVTDDILSDVAKTVGDQSRAKTYGQQGQMSAAKADSARGIAVNRAL</sequence>
<evidence type="ECO:0000313" key="2">
    <source>
        <dbReference type="Proteomes" id="UP000646579"/>
    </source>
</evidence>
<dbReference type="EMBL" id="BMZE01000001">
    <property type="protein sequence ID" value="GHA14749.1"/>
    <property type="molecule type" value="Genomic_DNA"/>
</dbReference>
<dbReference type="RefSeq" id="WP_189423433.1">
    <property type="nucleotide sequence ID" value="NZ_BMZE01000001.1"/>
</dbReference>
<accession>A0A918RXH2</accession>
<evidence type="ECO:0000313" key="1">
    <source>
        <dbReference type="EMBL" id="GHA14749.1"/>
    </source>
</evidence>
<name>A0A918RXH2_9HYPH</name>
<protein>
    <recommendedName>
        <fullName evidence="3">Flagellar protein FlgN</fullName>
    </recommendedName>
</protein>
<comment type="caution">
    <text evidence="1">The sequence shown here is derived from an EMBL/GenBank/DDBJ whole genome shotgun (WGS) entry which is preliminary data.</text>
</comment>
<dbReference type="Proteomes" id="UP000646579">
    <property type="component" value="Unassembled WGS sequence"/>
</dbReference>
<gene>
    <name evidence="1" type="ORF">GCM10007989_06810</name>
</gene>
<reference evidence="1" key="1">
    <citation type="journal article" date="2014" name="Int. J. Syst. Evol. Microbiol.">
        <title>Complete genome sequence of Corynebacterium casei LMG S-19264T (=DSM 44701T), isolated from a smear-ripened cheese.</title>
        <authorList>
            <consortium name="US DOE Joint Genome Institute (JGI-PGF)"/>
            <person name="Walter F."/>
            <person name="Albersmeier A."/>
            <person name="Kalinowski J."/>
            <person name="Ruckert C."/>
        </authorList>
    </citation>
    <scope>NUCLEOTIDE SEQUENCE</scope>
    <source>
        <strain evidence="1">KCTC 32437</strain>
    </source>
</reference>
<organism evidence="1 2">
    <name type="scientific">Devosia pacifica</name>
    <dbReference type="NCBI Taxonomy" id="1335967"/>
    <lineage>
        <taxon>Bacteria</taxon>
        <taxon>Pseudomonadati</taxon>
        <taxon>Pseudomonadota</taxon>
        <taxon>Alphaproteobacteria</taxon>
        <taxon>Hyphomicrobiales</taxon>
        <taxon>Devosiaceae</taxon>
        <taxon>Devosia</taxon>
    </lineage>
</organism>
<keyword evidence="2" id="KW-1185">Reference proteome</keyword>
<proteinExistence type="predicted"/>